<keyword evidence="6" id="KW-0234">DNA repair</keyword>
<dbReference type="InterPro" id="IPR000595">
    <property type="entry name" value="cNMP-bd_dom"/>
</dbReference>
<dbReference type="STRING" id="693661.Arcve_1503"/>
<dbReference type="GO" id="GO:0003684">
    <property type="term" value="F:damaged DNA binding"/>
    <property type="evidence" value="ECO:0007669"/>
    <property type="project" value="TreeGrafter"/>
</dbReference>
<evidence type="ECO:0000259" key="7">
    <source>
        <dbReference type="PROSITE" id="PS50042"/>
    </source>
</evidence>
<dbReference type="AlphaFoldDB" id="F2KPA1"/>
<evidence type="ECO:0000256" key="2">
    <source>
        <dbReference type="ARBA" id="ARBA00022759"/>
    </source>
</evidence>
<dbReference type="RefSeq" id="WP_013684166.1">
    <property type="nucleotide sequence ID" value="NC_015320.1"/>
</dbReference>
<keyword evidence="2" id="KW-0255">Endonuclease</keyword>
<dbReference type="GO" id="GO:0000014">
    <property type="term" value="F:single-stranded DNA endodeoxyribonuclease activity"/>
    <property type="evidence" value="ECO:0007669"/>
    <property type="project" value="TreeGrafter"/>
</dbReference>
<evidence type="ECO:0000256" key="1">
    <source>
        <dbReference type="ARBA" id="ARBA00022722"/>
    </source>
</evidence>
<dbReference type="OrthoDB" id="121419at2157"/>
<dbReference type="Proteomes" id="UP000008136">
    <property type="component" value="Chromosome"/>
</dbReference>
<reference evidence="8 9" key="1">
    <citation type="submission" date="2011-03" db="EMBL/GenBank/DDBJ databases">
        <title>The complete genome of Archaeoglobus veneficus SNP6.</title>
        <authorList>
            <consortium name="US DOE Joint Genome Institute (JGI-PGF)"/>
            <person name="Lucas S."/>
            <person name="Copeland A."/>
            <person name="Lapidus A."/>
            <person name="Bruce D."/>
            <person name="Goodwin L."/>
            <person name="Pitluck S."/>
            <person name="Kyrpides N."/>
            <person name="Mavromatis K."/>
            <person name="Pagani I."/>
            <person name="Ivanova N."/>
            <person name="Mikhailova N."/>
            <person name="Lu M."/>
            <person name="Detter J.C."/>
            <person name="Tapia R."/>
            <person name="Han C."/>
            <person name="Land M."/>
            <person name="Hauser L."/>
            <person name="Markowitz V."/>
            <person name="Cheng J.-F."/>
            <person name="Hugenholtz P."/>
            <person name="Woyke T."/>
            <person name="Wu D."/>
            <person name="Spring S."/>
            <person name="Brambilla E."/>
            <person name="Klenk H.-P."/>
            <person name="Eisen J.A."/>
        </authorList>
    </citation>
    <scope>NUCLEOTIDE SEQUENCE [LARGE SCALE GENOMIC DNA]</scope>
    <source>
        <strain>SNP6</strain>
    </source>
</reference>
<dbReference type="Pfam" id="PF02732">
    <property type="entry name" value="ERCC4"/>
    <property type="match status" value="1"/>
</dbReference>
<dbReference type="SUPFAM" id="SSF47781">
    <property type="entry name" value="RuvA domain 2-like"/>
    <property type="match status" value="1"/>
</dbReference>
<keyword evidence="4" id="KW-0378">Hydrolase</keyword>
<evidence type="ECO:0000256" key="3">
    <source>
        <dbReference type="ARBA" id="ARBA00022763"/>
    </source>
</evidence>
<protein>
    <submittedName>
        <fullName evidence="8">Cyclic nucleotide-binding protein</fullName>
    </submittedName>
</protein>
<accession>F2KPA1</accession>
<feature type="domain" description="Cyclic nucleotide-binding" evidence="7">
    <location>
        <begin position="33"/>
        <end position="93"/>
    </location>
</feature>
<keyword evidence="5" id="KW-0238">DNA-binding</keyword>
<dbReference type="InterPro" id="IPR003583">
    <property type="entry name" value="Hlx-hairpin-Hlx_DNA-bd_motif"/>
</dbReference>
<dbReference type="GO" id="GO:0000724">
    <property type="term" value="P:double-strand break repair via homologous recombination"/>
    <property type="evidence" value="ECO:0007669"/>
    <property type="project" value="TreeGrafter"/>
</dbReference>
<dbReference type="EMBL" id="CP002588">
    <property type="protein sequence ID" value="AEA47505.1"/>
    <property type="molecule type" value="Genomic_DNA"/>
</dbReference>
<dbReference type="Gene3D" id="1.10.150.20">
    <property type="entry name" value="5' to 3' exonuclease, C-terminal subdomain"/>
    <property type="match status" value="1"/>
</dbReference>
<keyword evidence="9" id="KW-1185">Reference proteome</keyword>
<dbReference type="CDD" id="cd20075">
    <property type="entry name" value="XPF_nuclease_XPF_arch"/>
    <property type="match status" value="1"/>
</dbReference>
<dbReference type="InterPro" id="IPR011335">
    <property type="entry name" value="Restrct_endonuc-II-like"/>
</dbReference>
<dbReference type="InterPro" id="IPR010994">
    <property type="entry name" value="RuvA_2-like"/>
</dbReference>
<organism evidence="8 9">
    <name type="scientific">Archaeoglobus veneficus (strain DSM 11195 / SNP6)</name>
    <dbReference type="NCBI Taxonomy" id="693661"/>
    <lineage>
        <taxon>Archaea</taxon>
        <taxon>Methanobacteriati</taxon>
        <taxon>Methanobacteriota</taxon>
        <taxon>Archaeoglobi</taxon>
        <taxon>Archaeoglobales</taxon>
        <taxon>Archaeoglobaceae</taxon>
        <taxon>Archaeoglobus</taxon>
    </lineage>
</organism>
<dbReference type="SMART" id="SM00891">
    <property type="entry name" value="ERCC4"/>
    <property type="match status" value="1"/>
</dbReference>
<dbReference type="Pfam" id="PF14520">
    <property type="entry name" value="HHH_5"/>
    <property type="match status" value="1"/>
</dbReference>
<evidence type="ECO:0000313" key="8">
    <source>
        <dbReference type="EMBL" id="AEA47505.1"/>
    </source>
</evidence>
<evidence type="ECO:0000313" key="9">
    <source>
        <dbReference type="Proteomes" id="UP000008136"/>
    </source>
</evidence>
<dbReference type="eggNOG" id="arCOG04206">
    <property type="taxonomic scope" value="Archaea"/>
</dbReference>
<evidence type="ECO:0000256" key="6">
    <source>
        <dbReference type="ARBA" id="ARBA00023204"/>
    </source>
</evidence>
<keyword evidence="1" id="KW-0540">Nuclease</keyword>
<dbReference type="GO" id="GO:1901255">
    <property type="term" value="P:nucleotide-excision repair involved in interstrand cross-link repair"/>
    <property type="evidence" value="ECO:0007669"/>
    <property type="project" value="TreeGrafter"/>
</dbReference>
<dbReference type="InterPro" id="IPR006166">
    <property type="entry name" value="ERCC4_domain"/>
</dbReference>
<evidence type="ECO:0000256" key="4">
    <source>
        <dbReference type="ARBA" id="ARBA00022801"/>
    </source>
</evidence>
<dbReference type="HOGENOM" id="CLU_101253_0_0_2"/>
<sequence>MIFADDREPERIVEALQSMGITVRKKRLEVGDYLIIHGSYAVAVERKDADDYVSSIVDGRLFDQLHRLANAYELSFLCIVGKVDFSRIRKEAFTGSLVSIALKSKGSVIPLRTDSEEEFCLVLKSINRQVEEGKLKTVPRIVKKASVEDSVAMLTAIPGIGVEKAKRLLEKFGSVYRVVNATIPELMRVEGIGEKQAKRIYYFVRGKRVK</sequence>
<dbReference type="GO" id="GO:0003697">
    <property type="term" value="F:single-stranded DNA binding"/>
    <property type="evidence" value="ECO:0007669"/>
    <property type="project" value="TreeGrafter"/>
</dbReference>
<dbReference type="SMART" id="SM00278">
    <property type="entry name" value="HhH1"/>
    <property type="match status" value="2"/>
</dbReference>
<name>F2KPA1_ARCVS</name>
<keyword evidence="3" id="KW-0227">DNA damage</keyword>
<dbReference type="KEGG" id="ave:Arcve_1503"/>
<dbReference type="PANTHER" id="PTHR10150:SF0">
    <property type="entry name" value="DNA REPAIR ENDONUCLEASE XPF"/>
    <property type="match status" value="1"/>
</dbReference>
<dbReference type="PANTHER" id="PTHR10150">
    <property type="entry name" value="DNA REPAIR ENDONUCLEASE XPF"/>
    <property type="match status" value="1"/>
</dbReference>
<evidence type="ECO:0000256" key="5">
    <source>
        <dbReference type="ARBA" id="ARBA00023125"/>
    </source>
</evidence>
<dbReference type="Gene3D" id="3.40.50.10130">
    <property type="match status" value="1"/>
</dbReference>
<gene>
    <name evidence="8" type="ordered locus">Arcve_1503</name>
</gene>
<dbReference type="PROSITE" id="PS50042">
    <property type="entry name" value="CNMP_BINDING_3"/>
    <property type="match status" value="1"/>
</dbReference>
<dbReference type="SUPFAM" id="SSF52980">
    <property type="entry name" value="Restriction endonuclease-like"/>
    <property type="match status" value="1"/>
</dbReference>
<dbReference type="GeneID" id="10394627"/>
<proteinExistence type="predicted"/>